<dbReference type="Proteomes" id="UP000016927">
    <property type="component" value="Unassembled WGS sequence"/>
</dbReference>
<sequence length="131" mass="15764">MYSLVLNFPFKINKIKTQHIYKTKIERKENLISFALNWRYPITIEGATCLSISNENDLFLYVFKFEDINKAIDFMENTSVDVQRILEFTDVKKLVDKTNKLMIEYEKNEKGFKRNKKKKLIEDNDGFMRYE</sequence>
<protein>
    <submittedName>
        <fullName evidence="1">Uncharacterized protein</fullName>
    </submittedName>
</protein>
<dbReference type="VEuPathDB" id="MicrosporidiaDB:NBO_65g0002"/>
<accession>R0ML98</accession>
<dbReference type="AlphaFoldDB" id="R0ML98"/>
<dbReference type="OMA" id="IAYESKE"/>
<dbReference type="HOGENOM" id="CLU_157452_0_0_1"/>
<gene>
    <name evidence="1" type="ORF">NBO_65g0002</name>
</gene>
<evidence type="ECO:0000313" key="2">
    <source>
        <dbReference type="Proteomes" id="UP000016927"/>
    </source>
</evidence>
<proteinExistence type="predicted"/>
<reference evidence="1 2" key="1">
    <citation type="journal article" date="2013" name="BMC Genomics">
        <title>Comparative genomics of parasitic silkworm microsporidia reveal an association between genome expansion and host adaptation.</title>
        <authorList>
            <person name="Pan G."/>
            <person name="Xu J."/>
            <person name="Li T."/>
            <person name="Xia Q."/>
            <person name="Liu S.L."/>
            <person name="Zhang G."/>
            <person name="Li S."/>
            <person name="Li C."/>
            <person name="Liu H."/>
            <person name="Yang L."/>
            <person name="Liu T."/>
            <person name="Zhang X."/>
            <person name="Wu Z."/>
            <person name="Fan W."/>
            <person name="Dang X."/>
            <person name="Xiang H."/>
            <person name="Tao M."/>
            <person name="Li Y."/>
            <person name="Hu J."/>
            <person name="Li Z."/>
            <person name="Lin L."/>
            <person name="Luo J."/>
            <person name="Geng L."/>
            <person name="Wang L."/>
            <person name="Long M."/>
            <person name="Wan Y."/>
            <person name="He N."/>
            <person name="Zhang Z."/>
            <person name="Lu C."/>
            <person name="Keeling P.J."/>
            <person name="Wang J."/>
            <person name="Xiang Z."/>
            <person name="Zhou Z."/>
        </authorList>
    </citation>
    <scope>NUCLEOTIDE SEQUENCE [LARGE SCALE GENOMIC DNA]</scope>
    <source>
        <strain evidence="2">CQ1 / CVCC 102059</strain>
    </source>
</reference>
<dbReference type="EMBL" id="KB908973">
    <property type="protein sequence ID" value="EOB13598.1"/>
    <property type="molecule type" value="Genomic_DNA"/>
</dbReference>
<organism evidence="1 2">
    <name type="scientific">Nosema bombycis (strain CQ1 / CVCC 102059)</name>
    <name type="common">Microsporidian parasite</name>
    <name type="synonym">Pebrine of silkworm</name>
    <dbReference type="NCBI Taxonomy" id="578461"/>
    <lineage>
        <taxon>Eukaryota</taxon>
        <taxon>Fungi</taxon>
        <taxon>Fungi incertae sedis</taxon>
        <taxon>Microsporidia</taxon>
        <taxon>Nosematidae</taxon>
        <taxon>Nosema</taxon>
    </lineage>
</organism>
<keyword evidence="2" id="KW-1185">Reference proteome</keyword>
<dbReference type="InterPro" id="IPR031533">
    <property type="entry name" value="DUF5093"/>
</dbReference>
<name>R0ML98_NOSB1</name>
<dbReference type="Pfam" id="PF17011">
    <property type="entry name" value="DUF5093"/>
    <property type="match status" value="1"/>
</dbReference>
<evidence type="ECO:0000313" key="1">
    <source>
        <dbReference type="EMBL" id="EOB13598.1"/>
    </source>
</evidence>
<dbReference type="OrthoDB" id="2192698at2759"/>